<proteinExistence type="predicted"/>
<dbReference type="InterPro" id="IPR013785">
    <property type="entry name" value="Aldolase_TIM"/>
</dbReference>
<sequence length="295" mass="30875">MSADAGGGRMHDSTPPTPFLVAASLSGESDAAWARGLAPHVDVAILGGIALDAKSRGAAEELVARDRNEFLPDSPIRFIDEQLSAVAGGRDERGEDTTPRPGFNLRSATPAPIREAAAVCAAHGAICEVNAHCRQPELRAAGCGESLLRDDERLHEHVKAATDTGATTSVKVRAEVSGVDLVAVARTIARAGADWIHVDAMDSEATIAELREAIDGEDLGLTLVANNGVRDRRTVTEYAAYGADAVSIARPTRSAGVGRPFRPADPEAIRAVADAIADWRTGRLPGEADAPRGTR</sequence>
<evidence type="ECO:0000256" key="1">
    <source>
        <dbReference type="SAM" id="MobiDB-lite"/>
    </source>
</evidence>
<keyword evidence="4" id="KW-1185">Reference proteome</keyword>
<dbReference type="PANTHER" id="PTHR11082">
    <property type="entry name" value="TRNA-DIHYDROURIDINE SYNTHASE"/>
    <property type="match status" value="1"/>
</dbReference>
<organism evidence="3 4">
    <name type="scientific">Halorubrum vacuolatum</name>
    <name type="common">Natronobacterium vacuolatum</name>
    <dbReference type="NCBI Taxonomy" id="63740"/>
    <lineage>
        <taxon>Archaea</taxon>
        <taxon>Methanobacteriati</taxon>
        <taxon>Methanobacteriota</taxon>
        <taxon>Stenosarchaea group</taxon>
        <taxon>Halobacteria</taxon>
        <taxon>Halobacteriales</taxon>
        <taxon>Haloferacaceae</taxon>
        <taxon>Halorubrum</taxon>
    </lineage>
</organism>
<feature type="region of interest" description="Disordered" evidence="1">
    <location>
        <begin position="88"/>
        <end position="107"/>
    </location>
</feature>
<evidence type="ECO:0000259" key="2">
    <source>
        <dbReference type="Pfam" id="PF01207"/>
    </source>
</evidence>
<dbReference type="Gene3D" id="3.20.20.70">
    <property type="entry name" value="Aldolase class I"/>
    <property type="match status" value="1"/>
</dbReference>
<name>A0A238WVZ6_HALVU</name>
<evidence type="ECO:0000313" key="4">
    <source>
        <dbReference type="Proteomes" id="UP000198397"/>
    </source>
</evidence>
<dbReference type="Pfam" id="PF01207">
    <property type="entry name" value="Dus"/>
    <property type="match status" value="1"/>
</dbReference>
<feature type="compositionally biased region" description="Basic and acidic residues" evidence="1">
    <location>
        <begin position="89"/>
        <end position="98"/>
    </location>
</feature>
<dbReference type="EMBL" id="FZNQ01000010">
    <property type="protein sequence ID" value="SNR50603.1"/>
    <property type="molecule type" value="Genomic_DNA"/>
</dbReference>
<dbReference type="RefSeq" id="WP_245809955.1">
    <property type="nucleotide sequence ID" value="NZ_FZNQ01000010.1"/>
</dbReference>
<dbReference type="AlphaFoldDB" id="A0A238WVZ6"/>
<dbReference type="SUPFAM" id="SSF51395">
    <property type="entry name" value="FMN-linked oxidoreductases"/>
    <property type="match status" value="1"/>
</dbReference>
<dbReference type="InterPro" id="IPR035587">
    <property type="entry name" value="DUS-like_FMN-bd"/>
</dbReference>
<dbReference type="PANTHER" id="PTHR11082:SF36">
    <property type="entry name" value="DUS-LIKE FMN-BINDING DOMAIN-CONTAINING PROTEIN"/>
    <property type="match status" value="1"/>
</dbReference>
<gene>
    <name evidence="3" type="ORF">SAMN06264855_110111</name>
</gene>
<protein>
    <submittedName>
        <fullName evidence="3">TIM-barrel protein, putative</fullName>
    </submittedName>
</protein>
<dbReference type="Proteomes" id="UP000198397">
    <property type="component" value="Unassembled WGS sequence"/>
</dbReference>
<feature type="domain" description="DUS-like FMN-binding" evidence="2">
    <location>
        <begin position="105"/>
        <end position="251"/>
    </location>
</feature>
<reference evidence="3 4" key="1">
    <citation type="submission" date="2017-06" db="EMBL/GenBank/DDBJ databases">
        <authorList>
            <person name="Kim H.J."/>
            <person name="Triplett B.A."/>
        </authorList>
    </citation>
    <scope>NUCLEOTIDE SEQUENCE [LARGE SCALE GENOMIC DNA]</scope>
    <source>
        <strain evidence="3 4">DSM 8800</strain>
    </source>
</reference>
<accession>A0A238WVZ6</accession>
<evidence type="ECO:0000313" key="3">
    <source>
        <dbReference type="EMBL" id="SNR50603.1"/>
    </source>
</evidence>